<evidence type="ECO:0000256" key="4">
    <source>
        <dbReference type="ARBA" id="ARBA00022517"/>
    </source>
</evidence>
<dbReference type="Pfam" id="PF05890">
    <property type="entry name" value="Ebp2"/>
    <property type="match status" value="1"/>
</dbReference>
<evidence type="ECO:0000313" key="8">
    <source>
        <dbReference type="EMBL" id="CAH0101385.1"/>
    </source>
</evidence>
<feature type="region of interest" description="Disordered" evidence="7">
    <location>
        <begin position="235"/>
        <end position="336"/>
    </location>
</feature>
<accession>A0A8J2RG07</accession>
<evidence type="ECO:0000256" key="7">
    <source>
        <dbReference type="SAM" id="MobiDB-lite"/>
    </source>
</evidence>
<dbReference type="AlphaFoldDB" id="A0A8J2RG07"/>
<organism evidence="8 9">
    <name type="scientific">Daphnia galeata</name>
    <dbReference type="NCBI Taxonomy" id="27404"/>
    <lineage>
        <taxon>Eukaryota</taxon>
        <taxon>Metazoa</taxon>
        <taxon>Ecdysozoa</taxon>
        <taxon>Arthropoda</taxon>
        <taxon>Crustacea</taxon>
        <taxon>Branchiopoda</taxon>
        <taxon>Diplostraca</taxon>
        <taxon>Cladocera</taxon>
        <taxon>Anomopoda</taxon>
        <taxon>Daphniidae</taxon>
        <taxon>Daphnia</taxon>
    </lineage>
</organism>
<comment type="subcellular location">
    <subcellularLocation>
        <location evidence="2">Nucleus</location>
        <location evidence="2">Nucleolus</location>
    </subcellularLocation>
</comment>
<dbReference type="Proteomes" id="UP000789390">
    <property type="component" value="Unassembled WGS sequence"/>
</dbReference>
<keyword evidence="5" id="KW-0175">Coiled coil</keyword>
<dbReference type="GO" id="GO:0006364">
    <property type="term" value="P:rRNA processing"/>
    <property type="evidence" value="ECO:0007669"/>
    <property type="project" value="TreeGrafter"/>
</dbReference>
<dbReference type="InterPro" id="IPR008610">
    <property type="entry name" value="Ebp2"/>
</dbReference>
<feature type="compositionally biased region" description="Basic and acidic residues" evidence="7">
    <location>
        <begin position="296"/>
        <end position="306"/>
    </location>
</feature>
<dbReference type="OrthoDB" id="443772at2759"/>
<dbReference type="GO" id="GO:0005730">
    <property type="term" value="C:nucleolus"/>
    <property type="evidence" value="ECO:0007669"/>
    <property type="project" value="UniProtKB-SubCell"/>
</dbReference>
<dbReference type="GO" id="GO:0042273">
    <property type="term" value="P:ribosomal large subunit biogenesis"/>
    <property type="evidence" value="ECO:0007669"/>
    <property type="project" value="TreeGrafter"/>
</dbReference>
<evidence type="ECO:0000256" key="3">
    <source>
        <dbReference type="ARBA" id="ARBA00007336"/>
    </source>
</evidence>
<keyword evidence="6" id="KW-0539">Nucleus</keyword>
<feature type="compositionally biased region" description="Basic residues" evidence="7">
    <location>
        <begin position="324"/>
        <end position="336"/>
    </location>
</feature>
<evidence type="ECO:0000256" key="2">
    <source>
        <dbReference type="ARBA" id="ARBA00004604"/>
    </source>
</evidence>
<gene>
    <name evidence="8" type="ORF">DGAL_LOCUS3716</name>
</gene>
<name>A0A8J2RG07_9CRUS</name>
<feature type="compositionally biased region" description="Basic and acidic residues" evidence="7">
    <location>
        <begin position="270"/>
        <end position="281"/>
    </location>
</feature>
<evidence type="ECO:0000256" key="5">
    <source>
        <dbReference type="ARBA" id="ARBA00023054"/>
    </source>
</evidence>
<proteinExistence type="inferred from homology"/>
<feature type="compositionally biased region" description="Basic residues" evidence="7">
    <location>
        <begin position="255"/>
        <end position="269"/>
    </location>
</feature>
<comment type="function">
    <text evidence="1">Required for the processing of the 27S pre-rRNA.</text>
</comment>
<comment type="caution">
    <text evidence="8">The sequence shown here is derived from an EMBL/GenBank/DDBJ whole genome shotgun (WGS) entry which is preliminary data.</text>
</comment>
<dbReference type="PANTHER" id="PTHR13028:SF0">
    <property type="entry name" value="RRNA-PROCESSING PROTEIN EBP2-RELATED"/>
    <property type="match status" value="1"/>
</dbReference>
<dbReference type="GO" id="GO:0030687">
    <property type="term" value="C:preribosome, large subunit precursor"/>
    <property type="evidence" value="ECO:0007669"/>
    <property type="project" value="TreeGrafter"/>
</dbReference>
<keyword evidence="9" id="KW-1185">Reference proteome</keyword>
<evidence type="ECO:0000256" key="1">
    <source>
        <dbReference type="ARBA" id="ARBA00003387"/>
    </source>
</evidence>
<reference evidence="8" key="1">
    <citation type="submission" date="2021-11" db="EMBL/GenBank/DDBJ databases">
        <authorList>
            <person name="Schell T."/>
        </authorList>
    </citation>
    <scope>NUCLEOTIDE SEQUENCE</scope>
    <source>
        <strain evidence="8">M5</strain>
    </source>
</reference>
<evidence type="ECO:0008006" key="10">
    <source>
        <dbReference type="Google" id="ProtNLM"/>
    </source>
</evidence>
<sequence length="336" mass="37532">MKRKLPVNDSGSDSDESEIDSDEELMEAYERGEVKPGLNQKEEATRTFANNTVLLKSKLNDIHLKLDWIERLDLTTKLEPIVDSILNGKEETEPKYQIVTPGDRIVDDLQRETLFYRQAQSAIIEGLARLKTLGVPTKRPEDYFAQMAKSDDHMLKVKRRVLTQQMAQEKSQKVKKLRELKKYGKKVQIEVGLQRAKEKKELLSKVKQYREGKLASLDFLDEDGGKKKNMVEITKQKTKERNESKVFQPMSKGPVKGKGKGKGAVKGKGGKGDKRMSKENKFGFGGKKSGSKKNNMKKDSGNDRSKGGPGGRGKQGGPGGRGKQGGKKVKGGGRKR</sequence>
<protein>
    <recommendedName>
        <fullName evidence="10">rRNA-processing protein EBP2</fullName>
    </recommendedName>
</protein>
<dbReference type="GO" id="GO:0034399">
    <property type="term" value="C:nuclear periphery"/>
    <property type="evidence" value="ECO:0007669"/>
    <property type="project" value="TreeGrafter"/>
</dbReference>
<dbReference type="PANTHER" id="PTHR13028">
    <property type="entry name" value="RRNA PROCESSING PROTEIN EBNA1-BINDING PROTEIN-RELATED"/>
    <property type="match status" value="1"/>
</dbReference>
<dbReference type="EMBL" id="CAKKLH010000057">
    <property type="protein sequence ID" value="CAH0101385.1"/>
    <property type="molecule type" value="Genomic_DNA"/>
</dbReference>
<comment type="similarity">
    <text evidence="3">Belongs to the EBP2 family.</text>
</comment>
<feature type="compositionally biased region" description="Basic and acidic residues" evidence="7">
    <location>
        <begin position="235"/>
        <end position="244"/>
    </location>
</feature>
<feature type="compositionally biased region" description="Gly residues" evidence="7">
    <location>
        <begin position="307"/>
        <end position="323"/>
    </location>
</feature>
<evidence type="ECO:0000256" key="6">
    <source>
        <dbReference type="ARBA" id="ARBA00023242"/>
    </source>
</evidence>
<feature type="compositionally biased region" description="Acidic residues" evidence="7">
    <location>
        <begin position="12"/>
        <end position="24"/>
    </location>
</feature>
<evidence type="ECO:0000313" key="9">
    <source>
        <dbReference type="Proteomes" id="UP000789390"/>
    </source>
</evidence>
<keyword evidence="4" id="KW-0690">Ribosome biogenesis</keyword>
<feature type="region of interest" description="Disordered" evidence="7">
    <location>
        <begin position="1"/>
        <end position="24"/>
    </location>
</feature>